<reference evidence="5 6" key="1">
    <citation type="submission" date="2018-05" db="EMBL/GenBank/DDBJ databases">
        <title>Leucothrix arctica sp. nov., isolated from Arctic seawater.</title>
        <authorList>
            <person name="Choi A."/>
            <person name="Baek K."/>
        </authorList>
    </citation>
    <scope>NUCLEOTIDE SEQUENCE [LARGE SCALE GENOMIC DNA]</scope>
    <source>
        <strain evidence="5 6">JCM 18388</strain>
    </source>
</reference>
<dbReference type="NCBIfam" id="NF011996">
    <property type="entry name" value="PRK15452.1"/>
    <property type="match status" value="1"/>
</dbReference>
<protein>
    <submittedName>
        <fullName evidence="5">U32 family peptidase</fullName>
    </submittedName>
</protein>
<proteinExistence type="inferred from homology"/>
<accession>A0A317CDJ2</accession>
<dbReference type="InterPro" id="IPR001539">
    <property type="entry name" value="Peptidase_U32"/>
</dbReference>
<organism evidence="5 6">
    <name type="scientific">Leucothrix pacifica</name>
    <dbReference type="NCBI Taxonomy" id="1247513"/>
    <lineage>
        <taxon>Bacteria</taxon>
        <taxon>Pseudomonadati</taxon>
        <taxon>Pseudomonadota</taxon>
        <taxon>Gammaproteobacteria</taxon>
        <taxon>Thiotrichales</taxon>
        <taxon>Thiotrichaceae</taxon>
        <taxon>Leucothrix</taxon>
    </lineage>
</organism>
<dbReference type="Pfam" id="PF01136">
    <property type="entry name" value="Peptidase_U32"/>
    <property type="match status" value="1"/>
</dbReference>
<gene>
    <name evidence="5" type="ORF">DKW60_12505</name>
</gene>
<keyword evidence="1" id="KW-0645">Protease</keyword>
<dbReference type="InterPro" id="IPR051454">
    <property type="entry name" value="RNA/ubiquinone_mod_enzymes"/>
</dbReference>
<comment type="caution">
    <text evidence="5">The sequence shown here is derived from an EMBL/GenBank/DDBJ whole genome shotgun (WGS) entry which is preliminary data.</text>
</comment>
<dbReference type="InterPro" id="IPR032525">
    <property type="entry name" value="Peptidase_U32_C"/>
</dbReference>
<dbReference type="Proteomes" id="UP000245539">
    <property type="component" value="Unassembled WGS sequence"/>
</dbReference>
<evidence type="ECO:0000256" key="1">
    <source>
        <dbReference type="ARBA" id="ARBA00022670"/>
    </source>
</evidence>
<dbReference type="PANTHER" id="PTHR30217:SF6">
    <property type="entry name" value="TRNA HYDROXYLATION PROTEIN P"/>
    <property type="match status" value="1"/>
</dbReference>
<dbReference type="PANTHER" id="PTHR30217">
    <property type="entry name" value="PEPTIDASE U32 FAMILY"/>
    <property type="match status" value="1"/>
</dbReference>
<comment type="similarity">
    <text evidence="3">Belongs to the peptidase U32 family.</text>
</comment>
<dbReference type="Pfam" id="PF16325">
    <property type="entry name" value="Peptidase_U32_C"/>
    <property type="match status" value="1"/>
</dbReference>
<dbReference type="GO" id="GO:0005829">
    <property type="term" value="C:cytosol"/>
    <property type="evidence" value="ECO:0007669"/>
    <property type="project" value="TreeGrafter"/>
</dbReference>
<dbReference type="EMBL" id="QGKM01000036">
    <property type="protein sequence ID" value="PWQ96598.1"/>
    <property type="molecule type" value="Genomic_DNA"/>
</dbReference>
<feature type="domain" description="Peptidase family U32 C-terminal" evidence="4">
    <location>
        <begin position="356"/>
        <end position="426"/>
    </location>
</feature>
<dbReference type="Gene3D" id="2.40.30.10">
    <property type="entry name" value="Translation factors"/>
    <property type="match status" value="1"/>
</dbReference>
<dbReference type="GO" id="GO:0008233">
    <property type="term" value="F:peptidase activity"/>
    <property type="evidence" value="ECO:0007669"/>
    <property type="project" value="UniProtKB-KW"/>
</dbReference>
<name>A0A317CDJ2_9GAMM</name>
<evidence type="ECO:0000256" key="3">
    <source>
        <dbReference type="ARBA" id="ARBA00038374"/>
    </source>
</evidence>
<dbReference type="AlphaFoldDB" id="A0A317CDJ2"/>
<sequence>MSTELLSPAGTLKSMRYAFAYGADAVYAGQPRYSLRVRNNEFKHLENLQAAISEAHAQDKKFYLASNIAPHNSKVHTYLKDLEPVIAMQPDALIMSDPGLIMMVRETWPDQPIHLSVQANAVNYAAVKFWAKQGIERVILSRELSIDEIEEIRQQAPEVELEVFVHGALCIAYSGRCLLSGYMSHRDPNQGACTNSCRWEYNSHEARENETGDLVAVDTSRMSNPEIWSPHDEVQPVLLQEKNRPDEFMPAYEDEHGTYIMNSKDLRAVQHVERLVKMGIHSLKIEGRTKSHYYAARTAQVYRRAIDAAVAGETFDMSLMSELEHLANRGYTEGFYRRHVPSEYQNYEKGASDNPNQQFVAEATHFDKQNGLLTLDVKNRFGVNDAVELITPAGNISFDIQQLETEKGQSIDVAPGSGHIVRIPVDNLPELKLAEDGGYALLMRHIV</sequence>
<keyword evidence="6" id="KW-1185">Reference proteome</keyword>
<keyword evidence="2" id="KW-0378">Hydrolase</keyword>
<evidence type="ECO:0000256" key="2">
    <source>
        <dbReference type="ARBA" id="ARBA00022801"/>
    </source>
</evidence>
<evidence type="ECO:0000259" key="4">
    <source>
        <dbReference type="Pfam" id="PF16325"/>
    </source>
</evidence>
<dbReference type="OrthoDB" id="9807498at2"/>
<dbReference type="GO" id="GO:0006508">
    <property type="term" value="P:proteolysis"/>
    <property type="evidence" value="ECO:0007669"/>
    <property type="project" value="UniProtKB-KW"/>
</dbReference>
<dbReference type="PROSITE" id="PS01276">
    <property type="entry name" value="PEPTIDASE_U32"/>
    <property type="match status" value="1"/>
</dbReference>
<dbReference type="RefSeq" id="WP_109837989.1">
    <property type="nucleotide sequence ID" value="NZ_QGKM01000036.1"/>
</dbReference>
<evidence type="ECO:0000313" key="5">
    <source>
        <dbReference type="EMBL" id="PWQ96598.1"/>
    </source>
</evidence>
<evidence type="ECO:0000313" key="6">
    <source>
        <dbReference type="Proteomes" id="UP000245539"/>
    </source>
</evidence>